<dbReference type="Proteomes" id="UP000831537">
    <property type="component" value="Chromosome"/>
</dbReference>
<dbReference type="EMBL" id="CP095071">
    <property type="protein sequence ID" value="UOQ85339.1"/>
    <property type="molecule type" value="Genomic_DNA"/>
</dbReference>
<evidence type="ECO:0000259" key="6">
    <source>
        <dbReference type="Pfam" id="PF00155"/>
    </source>
</evidence>
<dbReference type="InterPro" id="IPR027619">
    <property type="entry name" value="C-S_lyase_PatB-like"/>
</dbReference>
<evidence type="ECO:0000256" key="3">
    <source>
        <dbReference type="ARBA" id="ARBA00022898"/>
    </source>
</evidence>
<protein>
    <recommendedName>
        <fullName evidence="2">cysteine-S-conjugate beta-lyase</fullName>
        <ecNumber evidence="2">4.4.1.13</ecNumber>
    </recommendedName>
</protein>
<dbReference type="SUPFAM" id="SSF53383">
    <property type="entry name" value="PLP-dependent transferases"/>
    <property type="match status" value="1"/>
</dbReference>
<dbReference type="InterPro" id="IPR015422">
    <property type="entry name" value="PyrdxlP-dep_Trfase_small"/>
</dbReference>
<evidence type="ECO:0000256" key="2">
    <source>
        <dbReference type="ARBA" id="ARBA00012224"/>
    </source>
</evidence>
<evidence type="ECO:0000313" key="8">
    <source>
        <dbReference type="Proteomes" id="UP000831537"/>
    </source>
</evidence>
<comment type="similarity">
    <text evidence="5">Belongs to the class-II pyridoxal-phosphate-dependent aminotransferase family. MalY/PatB cystathionine beta-lyase subfamily.</text>
</comment>
<gene>
    <name evidence="7" type="ORF">MUN87_00050</name>
</gene>
<evidence type="ECO:0000256" key="4">
    <source>
        <dbReference type="ARBA" id="ARBA00023239"/>
    </source>
</evidence>
<sequence length="392" mass="44902">MTHSFDKQIERKNTRAVKWDLVKSLYGAEDVLPMWVADMDFEVPEAVKNALTARAQHGVFGYTFTDHALASTIMDWLSDRHDWQIKKTSILYSPGVITTLYMAIQTFTNKGDKVLIQTPVYPPFYQIVTNHDRELVTNQLLLSNHRYEIDFEDFEAKLQEGVKAFILCNPHNPVGRVWTEDELRKIVALCKKYNVLILSDEIHADLVYSEHKHIPVAKLDEEMTDQIITCMSPTKTFNLAGLQVSYAIVSDRQKREALEKTFQKQGIHILNTMGITALDAAYQHGRDWLEQLLTQLTKNIDYVEEAFANHPEVDVIRPEGTYLVWLDFRKLQLSQADLKDFLQTQAKVGLNDGVSFGEEGTGFMRMNVACPFSLVKEGTNRIMDALKLKKQA</sequence>
<dbReference type="InterPro" id="IPR015424">
    <property type="entry name" value="PyrdxlP-dep_Trfase"/>
</dbReference>
<keyword evidence="3" id="KW-0663">Pyridoxal phosphate</keyword>
<proteinExistence type="inferred from homology"/>
<evidence type="ECO:0000256" key="1">
    <source>
        <dbReference type="ARBA" id="ARBA00001933"/>
    </source>
</evidence>
<dbReference type="InterPro" id="IPR051798">
    <property type="entry name" value="Class-II_PLP-Dep_Aminotrans"/>
</dbReference>
<reference evidence="7 8" key="1">
    <citation type="submission" date="2022-04" db="EMBL/GenBank/DDBJ databases">
        <title>Gracilibacillus sp. isolated from saltern.</title>
        <authorList>
            <person name="Won M."/>
            <person name="Lee C.-M."/>
            <person name="Woen H.-Y."/>
            <person name="Kwon S.-W."/>
        </authorList>
    </citation>
    <scope>NUCLEOTIDE SEQUENCE [LARGE SCALE GENOMIC DNA]</scope>
    <source>
        <strain evidence="7 8">SSPM10-3</strain>
    </source>
</reference>
<keyword evidence="4 7" id="KW-0456">Lyase</keyword>
<evidence type="ECO:0000313" key="7">
    <source>
        <dbReference type="EMBL" id="UOQ85339.1"/>
    </source>
</evidence>
<dbReference type="PANTHER" id="PTHR43525:SF1">
    <property type="entry name" value="PROTEIN MALY"/>
    <property type="match status" value="1"/>
</dbReference>
<dbReference type="RefSeq" id="WP_244744132.1">
    <property type="nucleotide sequence ID" value="NZ_CP095071.1"/>
</dbReference>
<dbReference type="InterPro" id="IPR004839">
    <property type="entry name" value="Aminotransferase_I/II_large"/>
</dbReference>
<dbReference type="Gene3D" id="3.40.640.10">
    <property type="entry name" value="Type I PLP-dependent aspartate aminotransferase-like (Major domain)"/>
    <property type="match status" value="1"/>
</dbReference>
<accession>A0ABY4GM82</accession>
<dbReference type="Gene3D" id="3.90.1150.10">
    <property type="entry name" value="Aspartate Aminotransferase, domain 1"/>
    <property type="match status" value="1"/>
</dbReference>
<dbReference type="NCBIfam" id="TIGR04350">
    <property type="entry name" value="C_S_lyase_PatB"/>
    <property type="match status" value="1"/>
</dbReference>
<dbReference type="CDD" id="cd00609">
    <property type="entry name" value="AAT_like"/>
    <property type="match status" value="1"/>
</dbReference>
<comment type="cofactor">
    <cofactor evidence="1">
        <name>pyridoxal 5'-phosphate</name>
        <dbReference type="ChEBI" id="CHEBI:597326"/>
    </cofactor>
</comment>
<organism evidence="7 8">
    <name type="scientific">Gracilibacillus salinarum</name>
    <dbReference type="NCBI Taxonomy" id="2932255"/>
    <lineage>
        <taxon>Bacteria</taxon>
        <taxon>Bacillati</taxon>
        <taxon>Bacillota</taxon>
        <taxon>Bacilli</taxon>
        <taxon>Bacillales</taxon>
        <taxon>Bacillaceae</taxon>
        <taxon>Gracilibacillus</taxon>
    </lineage>
</organism>
<feature type="domain" description="Aminotransferase class I/classII large" evidence="6">
    <location>
        <begin position="36"/>
        <end position="371"/>
    </location>
</feature>
<name>A0ABY4GM82_9BACI</name>
<dbReference type="Pfam" id="PF00155">
    <property type="entry name" value="Aminotran_1_2"/>
    <property type="match status" value="1"/>
</dbReference>
<dbReference type="InterPro" id="IPR015421">
    <property type="entry name" value="PyrdxlP-dep_Trfase_major"/>
</dbReference>
<evidence type="ECO:0000256" key="5">
    <source>
        <dbReference type="ARBA" id="ARBA00037974"/>
    </source>
</evidence>
<dbReference type="GO" id="GO:0016829">
    <property type="term" value="F:lyase activity"/>
    <property type="evidence" value="ECO:0007669"/>
    <property type="project" value="UniProtKB-KW"/>
</dbReference>
<dbReference type="EC" id="4.4.1.13" evidence="2"/>
<keyword evidence="8" id="KW-1185">Reference proteome</keyword>
<dbReference type="PANTHER" id="PTHR43525">
    <property type="entry name" value="PROTEIN MALY"/>
    <property type="match status" value="1"/>
</dbReference>